<dbReference type="GO" id="GO:0071555">
    <property type="term" value="P:cell wall organization"/>
    <property type="evidence" value="ECO:0007669"/>
    <property type="project" value="UniProtKB-KW"/>
</dbReference>
<feature type="transmembrane region" description="Helical" evidence="10">
    <location>
        <begin position="237"/>
        <end position="261"/>
    </location>
</feature>
<evidence type="ECO:0000256" key="2">
    <source>
        <dbReference type="ARBA" id="ARBA00008203"/>
    </source>
</evidence>
<dbReference type="InterPro" id="IPR037654">
    <property type="entry name" value="Big1"/>
</dbReference>
<keyword evidence="6" id="KW-0256">Endoplasmic reticulum</keyword>
<evidence type="ECO:0000313" key="13">
    <source>
        <dbReference type="EMBL" id="EME39580.1"/>
    </source>
</evidence>
<dbReference type="PANTHER" id="PTHR28285:SF1">
    <property type="entry name" value="PROTEIN BIG1"/>
    <property type="match status" value="1"/>
</dbReference>
<name>M2YL35_DOTSN</name>
<evidence type="ECO:0000256" key="7">
    <source>
        <dbReference type="ARBA" id="ARBA00022989"/>
    </source>
</evidence>
<dbReference type="STRING" id="675120.M2YL35"/>
<evidence type="ECO:0000256" key="4">
    <source>
        <dbReference type="ARBA" id="ARBA00022692"/>
    </source>
</evidence>
<evidence type="ECO:0000256" key="6">
    <source>
        <dbReference type="ARBA" id="ARBA00022824"/>
    </source>
</evidence>
<evidence type="ECO:0000256" key="8">
    <source>
        <dbReference type="ARBA" id="ARBA00023136"/>
    </source>
</evidence>
<dbReference type="HOGENOM" id="CLU_062461_0_0_1"/>
<evidence type="ECO:0000313" key="14">
    <source>
        <dbReference type="Proteomes" id="UP000016933"/>
    </source>
</evidence>
<reference evidence="14" key="1">
    <citation type="journal article" date="2012" name="PLoS Genet.">
        <title>The genomes of the fungal plant pathogens Cladosporium fulvum and Dothistroma septosporum reveal adaptation to different hosts and lifestyles but also signatures of common ancestry.</title>
        <authorList>
            <person name="de Wit P.J.G.M."/>
            <person name="van der Burgt A."/>
            <person name="Oekmen B."/>
            <person name="Stergiopoulos I."/>
            <person name="Abd-Elsalam K.A."/>
            <person name="Aerts A.L."/>
            <person name="Bahkali A.H."/>
            <person name="Beenen H.G."/>
            <person name="Chettri P."/>
            <person name="Cox M.P."/>
            <person name="Datema E."/>
            <person name="de Vries R.P."/>
            <person name="Dhillon B."/>
            <person name="Ganley A.R."/>
            <person name="Griffiths S.A."/>
            <person name="Guo Y."/>
            <person name="Hamelin R.C."/>
            <person name="Henrissat B."/>
            <person name="Kabir M.S."/>
            <person name="Jashni M.K."/>
            <person name="Kema G."/>
            <person name="Klaubauf S."/>
            <person name="Lapidus A."/>
            <person name="Levasseur A."/>
            <person name="Lindquist E."/>
            <person name="Mehrabi R."/>
            <person name="Ohm R.A."/>
            <person name="Owen T.J."/>
            <person name="Salamov A."/>
            <person name="Schwelm A."/>
            <person name="Schijlen E."/>
            <person name="Sun H."/>
            <person name="van den Burg H.A."/>
            <person name="van Ham R.C.H.J."/>
            <person name="Zhang S."/>
            <person name="Goodwin S.B."/>
            <person name="Grigoriev I.V."/>
            <person name="Collemare J."/>
            <person name="Bradshaw R.E."/>
        </authorList>
    </citation>
    <scope>NUCLEOTIDE SEQUENCE [LARGE SCALE GENOMIC DNA]</scope>
    <source>
        <strain evidence="14">NZE10 / CBS 128990</strain>
    </source>
</reference>
<dbReference type="Pfam" id="PF20520">
    <property type="entry name" value="Ac45-VOA1_TM"/>
    <property type="match status" value="1"/>
</dbReference>
<dbReference type="AlphaFoldDB" id="M2YL35"/>
<dbReference type="GO" id="GO:0009272">
    <property type="term" value="P:fungal-type cell wall biogenesis"/>
    <property type="evidence" value="ECO:0007669"/>
    <property type="project" value="TreeGrafter"/>
</dbReference>
<dbReference type="OMA" id="QISYHAF"/>
<dbReference type="PANTHER" id="PTHR28285">
    <property type="entry name" value="PROTEIN BIG1"/>
    <property type="match status" value="1"/>
</dbReference>
<sequence>MKSSILPLLLAARTAYALRDASPFVLLSTAPIDQMSLHSQQLTTSSSLEDTLISSIPCDVSRHIFLEQAGVHSHDLTKGSMPHMQRRISDSKTYKGIVEIPQVVGAIDVQRIASGLRERCNRDQAGEEDILRLQSLVGEESVQTRRETVKGADEMIQTMLHGMSNQTSHVLVYVGGSVAETEGEGYEMDEPPFHENLHTDLKRDVNGGERRRQTKEQDDFQRDLPLFEKYQFLSPGIFMGLTVALLLFVILYVGISAIAGLEVSYMAFSKEMGPQAQKKQQ</sequence>
<evidence type="ECO:0000256" key="9">
    <source>
        <dbReference type="ARBA" id="ARBA00023316"/>
    </source>
</evidence>
<protein>
    <recommendedName>
        <fullName evidence="3">Protein BIG1</fullName>
    </recommendedName>
</protein>
<dbReference type="EMBL" id="KB446545">
    <property type="protein sequence ID" value="EME39580.1"/>
    <property type="molecule type" value="Genomic_DNA"/>
</dbReference>
<accession>M2YL35</accession>
<dbReference type="GO" id="GO:0006078">
    <property type="term" value="P:(1-&gt;6)-beta-D-glucan biosynthetic process"/>
    <property type="evidence" value="ECO:0007669"/>
    <property type="project" value="TreeGrafter"/>
</dbReference>
<gene>
    <name evidence="13" type="ORF">DOTSEDRAFT_75290</name>
</gene>
<evidence type="ECO:0000259" key="12">
    <source>
        <dbReference type="Pfam" id="PF20520"/>
    </source>
</evidence>
<dbReference type="OrthoDB" id="9985059at2759"/>
<comment type="similarity">
    <text evidence="2">Belongs to the BIG1 family.</text>
</comment>
<dbReference type="InterPro" id="IPR046756">
    <property type="entry name" value="VAS1/VOA1_TM"/>
</dbReference>
<keyword evidence="9" id="KW-0961">Cell wall biogenesis/degradation</keyword>
<organism evidence="13 14">
    <name type="scientific">Dothistroma septosporum (strain NZE10 / CBS 128990)</name>
    <name type="common">Red band needle blight fungus</name>
    <name type="synonym">Mycosphaerella pini</name>
    <dbReference type="NCBI Taxonomy" id="675120"/>
    <lineage>
        <taxon>Eukaryota</taxon>
        <taxon>Fungi</taxon>
        <taxon>Dikarya</taxon>
        <taxon>Ascomycota</taxon>
        <taxon>Pezizomycotina</taxon>
        <taxon>Dothideomycetes</taxon>
        <taxon>Dothideomycetidae</taxon>
        <taxon>Mycosphaerellales</taxon>
        <taxon>Mycosphaerellaceae</taxon>
        <taxon>Dothistroma</taxon>
    </lineage>
</organism>
<keyword evidence="14" id="KW-1185">Reference proteome</keyword>
<dbReference type="GO" id="GO:0005789">
    <property type="term" value="C:endoplasmic reticulum membrane"/>
    <property type="evidence" value="ECO:0007669"/>
    <property type="project" value="UniProtKB-SubCell"/>
</dbReference>
<keyword evidence="7 10" id="KW-1133">Transmembrane helix</keyword>
<dbReference type="eggNOG" id="ENOG502S6TD">
    <property type="taxonomic scope" value="Eukaryota"/>
</dbReference>
<feature type="signal peptide" evidence="11">
    <location>
        <begin position="1"/>
        <end position="17"/>
    </location>
</feature>
<evidence type="ECO:0000256" key="1">
    <source>
        <dbReference type="ARBA" id="ARBA00004115"/>
    </source>
</evidence>
<proteinExistence type="inferred from homology"/>
<reference evidence="13 14" key="2">
    <citation type="journal article" date="2012" name="PLoS Pathog.">
        <title>Diverse lifestyles and strategies of plant pathogenesis encoded in the genomes of eighteen Dothideomycetes fungi.</title>
        <authorList>
            <person name="Ohm R.A."/>
            <person name="Feau N."/>
            <person name="Henrissat B."/>
            <person name="Schoch C.L."/>
            <person name="Horwitz B.A."/>
            <person name="Barry K.W."/>
            <person name="Condon B.J."/>
            <person name="Copeland A.C."/>
            <person name="Dhillon B."/>
            <person name="Glaser F."/>
            <person name="Hesse C.N."/>
            <person name="Kosti I."/>
            <person name="LaButti K."/>
            <person name="Lindquist E.A."/>
            <person name="Lucas S."/>
            <person name="Salamov A.A."/>
            <person name="Bradshaw R.E."/>
            <person name="Ciuffetti L."/>
            <person name="Hamelin R.C."/>
            <person name="Kema G.H.J."/>
            <person name="Lawrence C."/>
            <person name="Scott J.A."/>
            <person name="Spatafora J.W."/>
            <person name="Turgeon B.G."/>
            <person name="de Wit P.J.G.M."/>
            <person name="Zhong S."/>
            <person name="Goodwin S.B."/>
            <person name="Grigoriev I.V."/>
        </authorList>
    </citation>
    <scope>NUCLEOTIDE SEQUENCE [LARGE SCALE GENOMIC DNA]</scope>
    <source>
        <strain evidence="14">NZE10 / CBS 128990</strain>
    </source>
</reference>
<dbReference type="Proteomes" id="UP000016933">
    <property type="component" value="Unassembled WGS sequence"/>
</dbReference>
<keyword evidence="8 10" id="KW-0472">Membrane</keyword>
<evidence type="ECO:0000256" key="10">
    <source>
        <dbReference type="SAM" id="Phobius"/>
    </source>
</evidence>
<feature type="chain" id="PRO_5004029549" description="Protein BIG1" evidence="11">
    <location>
        <begin position="18"/>
        <end position="281"/>
    </location>
</feature>
<feature type="domain" description="V-type proton ATPase subunit S1/VOA1 transmembrane" evidence="12">
    <location>
        <begin position="231"/>
        <end position="270"/>
    </location>
</feature>
<evidence type="ECO:0000256" key="5">
    <source>
        <dbReference type="ARBA" id="ARBA00022729"/>
    </source>
</evidence>
<evidence type="ECO:0000256" key="11">
    <source>
        <dbReference type="SAM" id="SignalP"/>
    </source>
</evidence>
<keyword evidence="5 11" id="KW-0732">Signal</keyword>
<evidence type="ECO:0000256" key="3">
    <source>
        <dbReference type="ARBA" id="ARBA00022089"/>
    </source>
</evidence>
<keyword evidence="4 10" id="KW-0812">Transmembrane</keyword>
<comment type="subcellular location">
    <subcellularLocation>
        <location evidence="1">Endoplasmic reticulum membrane</location>
        <topology evidence="1">Single-pass type I membrane protein</topology>
    </subcellularLocation>
</comment>